<dbReference type="RefSeq" id="WP_158463789.1">
    <property type="nucleotide sequence ID" value="NZ_VZAD01000069.1"/>
</dbReference>
<evidence type="ECO:0000313" key="2">
    <source>
        <dbReference type="EMBL" id="MQP12132.1"/>
    </source>
</evidence>
<reference evidence="2 3" key="1">
    <citation type="submission" date="2019-09" db="EMBL/GenBank/DDBJ databases">
        <title>Distinct polysaccharide growth profiles of human intestinal Prevotella copri isolates.</title>
        <authorList>
            <person name="Fehlner-Peach H."/>
            <person name="Magnabosco C."/>
            <person name="Raghavan V."/>
            <person name="Scher J.U."/>
            <person name="Tett A."/>
            <person name="Cox L.M."/>
            <person name="Gottsegen C."/>
            <person name="Watters A."/>
            <person name="Wiltshire- Gordon J.D."/>
            <person name="Segata N."/>
            <person name="Bonneau R."/>
            <person name="Littman D.R."/>
        </authorList>
    </citation>
    <scope>NUCLEOTIDE SEQUENCE [LARGE SCALE GENOMIC DNA]</scope>
    <source>
        <strain evidence="3">iAQ1173</strain>
    </source>
</reference>
<feature type="signal peptide" evidence="1">
    <location>
        <begin position="1"/>
        <end position="19"/>
    </location>
</feature>
<keyword evidence="1" id="KW-0732">Signal</keyword>
<dbReference type="AlphaFoldDB" id="A0A6A7WCI4"/>
<keyword evidence="3" id="KW-1185">Reference proteome</keyword>
<sequence>MKKVSLIFMMCIFVLGMHAKQQEKVNLELVVTCENKPGNYRKRHKAPNVRPLQVYYDGGFVYFQNAYVGAYVTFLDEFGNVLDEETIFASECDIPQPQLAKALQISFSDIVWIGYFNQ</sequence>
<proteinExistence type="predicted"/>
<comment type="caution">
    <text evidence="2">The sequence shown here is derived from an EMBL/GenBank/DDBJ whole genome shotgun (WGS) entry which is preliminary data.</text>
</comment>
<dbReference type="Proteomes" id="UP000384372">
    <property type="component" value="Unassembled WGS sequence"/>
</dbReference>
<gene>
    <name evidence="2" type="ORF">F7D20_09235</name>
</gene>
<evidence type="ECO:0000256" key="1">
    <source>
        <dbReference type="SAM" id="SignalP"/>
    </source>
</evidence>
<evidence type="ECO:0000313" key="3">
    <source>
        <dbReference type="Proteomes" id="UP000384372"/>
    </source>
</evidence>
<name>A0A6A7WCI4_9BACT</name>
<accession>A0A6A7WCI4</accession>
<protein>
    <submittedName>
        <fullName evidence="2">Uncharacterized protein</fullName>
    </submittedName>
</protein>
<feature type="chain" id="PRO_5025356078" evidence="1">
    <location>
        <begin position="20"/>
        <end position="118"/>
    </location>
</feature>
<organism evidence="2 3">
    <name type="scientific">Segatella copri</name>
    <dbReference type="NCBI Taxonomy" id="165179"/>
    <lineage>
        <taxon>Bacteria</taxon>
        <taxon>Pseudomonadati</taxon>
        <taxon>Bacteroidota</taxon>
        <taxon>Bacteroidia</taxon>
        <taxon>Bacteroidales</taxon>
        <taxon>Prevotellaceae</taxon>
        <taxon>Segatella</taxon>
    </lineage>
</organism>
<dbReference type="EMBL" id="VZAD01000069">
    <property type="protein sequence ID" value="MQP12132.1"/>
    <property type="molecule type" value="Genomic_DNA"/>
</dbReference>